<dbReference type="Gene3D" id="3.10.450.70">
    <property type="entry name" value="Disulphide bond isomerase, DsbC/G, N-terminal"/>
    <property type="match status" value="1"/>
</dbReference>
<dbReference type="GO" id="GO:0042597">
    <property type="term" value="C:periplasmic space"/>
    <property type="evidence" value="ECO:0007669"/>
    <property type="project" value="InterPro"/>
</dbReference>
<protein>
    <recommendedName>
        <fullName evidence="4">Thioredoxin-like fold domain-containing protein</fullName>
    </recommendedName>
</protein>
<feature type="signal peptide" evidence="1">
    <location>
        <begin position="1"/>
        <end position="24"/>
    </location>
</feature>
<dbReference type="SUPFAM" id="SSF52833">
    <property type="entry name" value="Thioredoxin-like"/>
    <property type="match status" value="1"/>
</dbReference>
<dbReference type="InterPro" id="IPR036249">
    <property type="entry name" value="Thioredoxin-like_sf"/>
</dbReference>
<evidence type="ECO:0000256" key="1">
    <source>
        <dbReference type="SAM" id="SignalP"/>
    </source>
</evidence>
<dbReference type="Gene3D" id="3.40.30.10">
    <property type="entry name" value="Glutaredoxin"/>
    <property type="match status" value="1"/>
</dbReference>
<keyword evidence="1" id="KW-0732">Signal</keyword>
<reference evidence="2 3" key="1">
    <citation type="submission" date="2020-01" db="EMBL/GenBank/DDBJ databases">
        <title>Complete Genome Sequence of Pseudomonas putida Strain TS312, Harboring the HdtS type N-acyl-homoserine Lactone Synthase, Isolated from a Paper Mill.</title>
        <authorList>
            <person name="Hosoe A."/>
            <person name="Suenaga T."/>
            <person name="Sugi T."/>
            <person name="Izumi T."/>
            <person name="Nagai N."/>
            <person name="Terada A."/>
        </authorList>
    </citation>
    <scope>NUCLEOTIDE SEQUENCE [LARGE SCALE GENOMIC DNA]</scope>
    <source>
        <strain evidence="2 3">TS312</strain>
    </source>
</reference>
<proteinExistence type="predicted"/>
<dbReference type="Proteomes" id="UP000464661">
    <property type="component" value="Chromosome"/>
</dbReference>
<accession>A0A7U6M6M1</accession>
<dbReference type="AlphaFoldDB" id="A0A7U6M6M1"/>
<evidence type="ECO:0008006" key="4">
    <source>
        <dbReference type="Google" id="ProtNLM"/>
    </source>
</evidence>
<dbReference type="RefSeq" id="WP_025754295.1">
    <property type="nucleotide sequence ID" value="NZ_AP022324.1"/>
</dbReference>
<evidence type="ECO:0000313" key="2">
    <source>
        <dbReference type="EMBL" id="BBU46960.1"/>
    </source>
</evidence>
<dbReference type="InterPro" id="IPR009094">
    <property type="entry name" value="DiS-bond_isomerase_DsbC/G_N_sf"/>
</dbReference>
<organism evidence="2 3">
    <name type="scientific">Pseudomonas putida</name>
    <name type="common">Arthrobacter siderocapsulatus</name>
    <dbReference type="NCBI Taxonomy" id="303"/>
    <lineage>
        <taxon>Bacteria</taxon>
        <taxon>Pseudomonadati</taxon>
        <taxon>Pseudomonadota</taxon>
        <taxon>Gammaproteobacteria</taxon>
        <taxon>Pseudomonadales</taxon>
        <taxon>Pseudomonadaceae</taxon>
        <taxon>Pseudomonas</taxon>
    </lineage>
</organism>
<name>A0A7U6M6M1_PSEPU</name>
<sequence length="325" mass="33641">MKGVIARPIAVLAALAAGVSVAHAAPTQTADLSSFITAQAAAPAAPAQQELDDLTAQRVSRYGRIVNARPVGLGGLTAWTVEKNGHQVVLFSTPDSAVLFTGVAWNAETGTNISDAFLPGAAQAASPLSASPPVAAAAAAPVAPMMSPVAAPNVREAAAMDGSFKGAIPESMKTVDTLAGVKEGKGGIGDTVYIIIDPRCPYCRETYNLTRAYAAKGHSIKWIPSAALGNPADGVPLAATILQAKDQKTLARVLGKHEQIRSEPTPETVEHLSTNLAFLFAAFENNGKEQAGVPAAFFIDHRTGKPRMMTGLSQAVVLEDIFGKL</sequence>
<feature type="chain" id="PRO_5031143150" description="Thioredoxin-like fold domain-containing protein" evidence="1">
    <location>
        <begin position="25"/>
        <end position="325"/>
    </location>
</feature>
<gene>
    <name evidence="2" type="ORF">PPTS312_48750</name>
</gene>
<evidence type="ECO:0000313" key="3">
    <source>
        <dbReference type="Proteomes" id="UP000464661"/>
    </source>
</evidence>
<dbReference type="EMBL" id="AP022324">
    <property type="protein sequence ID" value="BBU46960.1"/>
    <property type="molecule type" value="Genomic_DNA"/>
</dbReference>